<evidence type="ECO:0000313" key="2">
    <source>
        <dbReference type="EMBL" id="GAC21475.1"/>
    </source>
</evidence>
<accession>K6ZDI0</accession>
<dbReference type="STRING" id="493475.GARC_4533"/>
<keyword evidence="1" id="KW-0812">Transmembrane</keyword>
<organism evidence="2 3">
    <name type="scientific">Paraglaciecola arctica BSs20135</name>
    <dbReference type="NCBI Taxonomy" id="493475"/>
    <lineage>
        <taxon>Bacteria</taxon>
        <taxon>Pseudomonadati</taxon>
        <taxon>Pseudomonadota</taxon>
        <taxon>Gammaproteobacteria</taxon>
        <taxon>Alteromonadales</taxon>
        <taxon>Alteromonadaceae</taxon>
        <taxon>Paraglaciecola</taxon>
    </lineage>
</organism>
<dbReference type="AlphaFoldDB" id="K6ZDI0"/>
<keyword evidence="1" id="KW-1133">Transmembrane helix</keyword>
<evidence type="ECO:0000256" key="1">
    <source>
        <dbReference type="SAM" id="Phobius"/>
    </source>
</evidence>
<comment type="caution">
    <text evidence="2">The sequence shown here is derived from an EMBL/GenBank/DDBJ whole genome shotgun (WGS) entry which is preliminary data.</text>
</comment>
<sequence length="42" mass="5231">MKESCLVIIGAFFIFNFIRLTRHFVNKKTRINIDFRKHHFEY</sequence>
<dbReference type="Proteomes" id="UP000006327">
    <property type="component" value="Unassembled WGS sequence"/>
</dbReference>
<evidence type="ECO:0000313" key="3">
    <source>
        <dbReference type="Proteomes" id="UP000006327"/>
    </source>
</evidence>
<proteinExistence type="predicted"/>
<keyword evidence="3" id="KW-1185">Reference proteome</keyword>
<gene>
    <name evidence="2" type="ORF">GARC_4533</name>
</gene>
<reference evidence="2 3" key="1">
    <citation type="journal article" date="2017" name="Antonie Van Leeuwenhoek">
        <title>Rhizobium rhizosphaerae sp. nov., a novel species isolated from rice rhizosphere.</title>
        <authorList>
            <person name="Zhao J.J."/>
            <person name="Zhang J."/>
            <person name="Zhang R.J."/>
            <person name="Zhang C.W."/>
            <person name="Yin H.Q."/>
            <person name="Zhang X.X."/>
        </authorList>
    </citation>
    <scope>NUCLEOTIDE SEQUENCE [LARGE SCALE GENOMIC DNA]</scope>
    <source>
        <strain evidence="2 3">BSs20135</strain>
    </source>
</reference>
<keyword evidence="1" id="KW-0472">Membrane</keyword>
<protein>
    <submittedName>
        <fullName evidence="2">Uncharacterized protein</fullName>
    </submittedName>
</protein>
<dbReference type="EMBL" id="BAEO01000062">
    <property type="protein sequence ID" value="GAC21475.1"/>
    <property type="molecule type" value="Genomic_DNA"/>
</dbReference>
<name>K6ZDI0_9ALTE</name>
<feature type="transmembrane region" description="Helical" evidence="1">
    <location>
        <begin position="6"/>
        <end position="25"/>
    </location>
</feature>